<feature type="signal peptide" evidence="7">
    <location>
        <begin position="1"/>
        <end position="19"/>
    </location>
</feature>
<dbReference type="Pfam" id="PF00704">
    <property type="entry name" value="Glyco_hydro_18"/>
    <property type="match status" value="1"/>
</dbReference>
<dbReference type="Proteomes" id="UP001516400">
    <property type="component" value="Unassembled WGS sequence"/>
</dbReference>
<evidence type="ECO:0000256" key="2">
    <source>
        <dbReference type="ARBA" id="ARBA00022801"/>
    </source>
</evidence>
<sequence length="378" mass="42500">MDNSTIALILACSILPIYSITIQVPKHPRIVCYYTFPNQQYNLQPENIDGNLCTHILVAFATILNNSVSISQENVEIVTKVVQLKLLNPDLKVLLSFGGGGDEYGFPEMVRNESNRATFIKSVEFAIEKLNLDGIDLDWEFPSNSSNKGHLVELLEDLRQSINNSAKKYILSVAVAAPITLVDVSYDVPAINRLVDFINVMSYDYNFFSLLTPWTGMNAPLYARSIDIFYFKTQNINYTSIFWIKKGMDKNKVNIGLPVYAHTYTLRSPNKTFLGAPAIGNGKIGGGGSASYGEVCKFMKDEKLTPIFDDETKSPYVTNGSEWISFENDESMKFKAQYIYNNDFGGVMVFSLSSDDYNGDCYGETFPNTKIISRIFRR</sequence>
<evidence type="ECO:0000256" key="6">
    <source>
        <dbReference type="RuleBase" id="RU004453"/>
    </source>
</evidence>
<organism evidence="9 10">
    <name type="scientific">Cryptolaemus montrouzieri</name>
    <dbReference type="NCBI Taxonomy" id="559131"/>
    <lineage>
        <taxon>Eukaryota</taxon>
        <taxon>Metazoa</taxon>
        <taxon>Ecdysozoa</taxon>
        <taxon>Arthropoda</taxon>
        <taxon>Hexapoda</taxon>
        <taxon>Insecta</taxon>
        <taxon>Pterygota</taxon>
        <taxon>Neoptera</taxon>
        <taxon>Endopterygota</taxon>
        <taxon>Coleoptera</taxon>
        <taxon>Polyphaga</taxon>
        <taxon>Cucujiformia</taxon>
        <taxon>Coccinelloidea</taxon>
        <taxon>Coccinellidae</taxon>
        <taxon>Scymninae</taxon>
        <taxon>Scymnini</taxon>
        <taxon>Cryptolaemus</taxon>
    </lineage>
</organism>
<dbReference type="InterPro" id="IPR001579">
    <property type="entry name" value="Glyco_hydro_18_chit_AS"/>
</dbReference>
<evidence type="ECO:0000256" key="7">
    <source>
        <dbReference type="SAM" id="SignalP"/>
    </source>
</evidence>
<evidence type="ECO:0000256" key="1">
    <source>
        <dbReference type="ARBA" id="ARBA00022729"/>
    </source>
</evidence>
<comment type="similarity">
    <text evidence="6">Belongs to the glycosyl hydrolase 18 family.</text>
</comment>
<dbReference type="InterPro" id="IPR050314">
    <property type="entry name" value="Glycosyl_Hydrlase_18"/>
</dbReference>
<dbReference type="Gene3D" id="3.10.50.10">
    <property type="match status" value="1"/>
</dbReference>
<feature type="chain" id="PRO_5044851787" description="GH18 domain-containing protein" evidence="7">
    <location>
        <begin position="20"/>
        <end position="378"/>
    </location>
</feature>
<keyword evidence="3" id="KW-0325">Glycoprotein</keyword>
<evidence type="ECO:0000259" key="8">
    <source>
        <dbReference type="PROSITE" id="PS51910"/>
    </source>
</evidence>
<dbReference type="SMART" id="SM00636">
    <property type="entry name" value="Glyco_18"/>
    <property type="match status" value="1"/>
</dbReference>
<dbReference type="GO" id="GO:0004568">
    <property type="term" value="F:chitinase activity"/>
    <property type="evidence" value="ECO:0007669"/>
    <property type="project" value="UniProtKB-ARBA"/>
</dbReference>
<evidence type="ECO:0000256" key="5">
    <source>
        <dbReference type="RuleBase" id="RU000489"/>
    </source>
</evidence>
<dbReference type="InterPro" id="IPR011583">
    <property type="entry name" value="Chitinase_II/V-like_cat"/>
</dbReference>
<dbReference type="PROSITE" id="PS51910">
    <property type="entry name" value="GH18_2"/>
    <property type="match status" value="1"/>
</dbReference>
<gene>
    <name evidence="9" type="ORF">HHI36_021012</name>
</gene>
<keyword evidence="4 5" id="KW-0326">Glycosidase</keyword>
<proteinExistence type="inferred from homology"/>
<keyword evidence="1 7" id="KW-0732">Signal</keyword>
<evidence type="ECO:0000313" key="10">
    <source>
        <dbReference type="Proteomes" id="UP001516400"/>
    </source>
</evidence>
<dbReference type="PANTHER" id="PTHR11177">
    <property type="entry name" value="CHITINASE"/>
    <property type="match status" value="1"/>
</dbReference>
<reference evidence="9 10" key="1">
    <citation type="journal article" date="2021" name="BMC Biol.">
        <title>Horizontally acquired antibacterial genes associated with adaptive radiation of ladybird beetles.</title>
        <authorList>
            <person name="Li H.S."/>
            <person name="Tang X.F."/>
            <person name="Huang Y.H."/>
            <person name="Xu Z.Y."/>
            <person name="Chen M.L."/>
            <person name="Du X.Y."/>
            <person name="Qiu B.Y."/>
            <person name="Chen P.T."/>
            <person name="Zhang W."/>
            <person name="Slipinski A."/>
            <person name="Escalona H.E."/>
            <person name="Waterhouse R.M."/>
            <person name="Zwick A."/>
            <person name="Pang H."/>
        </authorList>
    </citation>
    <scope>NUCLEOTIDE SEQUENCE [LARGE SCALE GENOMIC DNA]</scope>
    <source>
        <strain evidence="9">SYSU2018</strain>
    </source>
</reference>
<dbReference type="PANTHER" id="PTHR11177:SF390">
    <property type="entry name" value="CHITINASE 11"/>
    <property type="match status" value="1"/>
</dbReference>
<dbReference type="EMBL" id="JABFTP020000042">
    <property type="protein sequence ID" value="KAL3270465.1"/>
    <property type="molecule type" value="Genomic_DNA"/>
</dbReference>
<feature type="domain" description="GH18" evidence="8">
    <location>
        <begin position="28"/>
        <end position="378"/>
    </location>
</feature>
<dbReference type="SUPFAM" id="SSF51445">
    <property type="entry name" value="(Trans)glycosidases"/>
    <property type="match status" value="1"/>
</dbReference>
<protein>
    <recommendedName>
        <fullName evidence="8">GH18 domain-containing protein</fullName>
    </recommendedName>
</protein>
<comment type="caution">
    <text evidence="9">The sequence shown here is derived from an EMBL/GenBank/DDBJ whole genome shotgun (WGS) entry which is preliminary data.</text>
</comment>
<evidence type="ECO:0000313" key="9">
    <source>
        <dbReference type="EMBL" id="KAL3270465.1"/>
    </source>
</evidence>
<dbReference type="AlphaFoldDB" id="A0ABD2MVE5"/>
<keyword evidence="2 5" id="KW-0378">Hydrolase</keyword>
<dbReference type="GO" id="GO:0006032">
    <property type="term" value="P:chitin catabolic process"/>
    <property type="evidence" value="ECO:0007669"/>
    <property type="project" value="UniProtKB-ARBA"/>
</dbReference>
<dbReference type="FunFam" id="3.10.50.10:FF:000003">
    <property type="entry name" value="Class V chitinase CHIT5b"/>
    <property type="match status" value="1"/>
</dbReference>
<dbReference type="SUPFAM" id="SSF54556">
    <property type="entry name" value="Chitinase insertion domain"/>
    <property type="match status" value="1"/>
</dbReference>
<dbReference type="PROSITE" id="PS01095">
    <property type="entry name" value="GH18_1"/>
    <property type="match status" value="1"/>
</dbReference>
<dbReference type="InterPro" id="IPR017853">
    <property type="entry name" value="GH"/>
</dbReference>
<accession>A0ABD2MVE5</accession>
<evidence type="ECO:0000256" key="3">
    <source>
        <dbReference type="ARBA" id="ARBA00023180"/>
    </source>
</evidence>
<dbReference type="InterPro" id="IPR001223">
    <property type="entry name" value="Glyco_hydro18_cat"/>
</dbReference>
<dbReference type="Gene3D" id="3.20.20.80">
    <property type="entry name" value="Glycosidases"/>
    <property type="match status" value="1"/>
</dbReference>
<name>A0ABD2MVE5_9CUCU</name>
<dbReference type="InterPro" id="IPR029070">
    <property type="entry name" value="Chitinase_insertion_sf"/>
</dbReference>
<evidence type="ECO:0000256" key="4">
    <source>
        <dbReference type="ARBA" id="ARBA00023295"/>
    </source>
</evidence>
<keyword evidence="10" id="KW-1185">Reference proteome</keyword>